<proteinExistence type="predicted"/>
<keyword evidence="2" id="KW-1185">Reference proteome</keyword>
<evidence type="ECO:0000313" key="2">
    <source>
        <dbReference type="Proteomes" id="UP000308600"/>
    </source>
</evidence>
<dbReference type="Proteomes" id="UP000308600">
    <property type="component" value="Unassembled WGS sequence"/>
</dbReference>
<reference evidence="1 2" key="1">
    <citation type="journal article" date="2019" name="Nat. Ecol. Evol.">
        <title>Megaphylogeny resolves global patterns of mushroom evolution.</title>
        <authorList>
            <person name="Varga T."/>
            <person name="Krizsan K."/>
            <person name="Foldi C."/>
            <person name="Dima B."/>
            <person name="Sanchez-Garcia M."/>
            <person name="Sanchez-Ramirez S."/>
            <person name="Szollosi G.J."/>
            <person name="Szarkandi J.G."/>
            <person name="Papp V."/>
            <person name="Albert L."/>
            <person name="Andreopoulos W."/>
            <person name="Angelini C."/>
            <person name="Antonin V."/>
            <person name="Barry K.W."/>
            <person name="Bougher N.L."/>
            <person name="Buchanan P."/>
            <person name="Buyck B."/>
            <person name="Bense V."/>
            <person name="Catcheside P."/>
            <person name="Chovatia M."/>
            <person name="Cooper J."/>
            <person name="Damon W."/>
            <person name="Desjardin D."/>
            <person name="Finy P."/>
            <person name="Geml J."/>
            <person name="Haridas S."/>
            <person name="Hughes K."/>
            <person name="Justo A."/>
            <person name="Karasinski D."/>
            <person name="Kautmanova I."/>
            <person name="Kiss B."/>
            <person name="Kocsube S."/>
            <person name="Kotiranta H."/>
            <person name="LaButti K.M."/>
            <person name="Lechner B.E."/>
            <person name="Liimatainen K."/>
            <person name="Lipzen A."/>
            <person name="Lukacs Z."/>
            <person name="Mihaltcheva S."/>
            <person name="Morgado L.N."/>
            <person name="Niskanen T."/>
            <person name="Noordeloos M.E."/>
            <person name="Ohm R.A."/>
            <person name="Ortiz-Santana B."/>
            <person name="Ovrebo C."/>
            <person name="Racz N."/>
            <person name="Riley R."/>
            <person name="Savchenko A."/>
            <person name="Shiryaev A."/>
            <person name="Soop K."/>
            <person name="Spirin V."/>
            <person name="Szebenyi C."/>
            <person name="Tomsovsky M."/>
            <person name="Tulloss R.E."/>
            <person name="Uehling J."/>
            <person name="Grigoriev I.V."/>
            <person name="Vagvolgyi C."/>
            <person name="Papp T."/>
            <person name="Martin F.M."/>
            <person name="Miettinen O."/>
            <person name="Hibbett D.S."/>
            <person name="Nagy L.G."/>
        </authorList>
    </citation>
    <scope>NUCLEOTIDE SEQUENCE [LARGE SCALE GENOMIC DNA]</scope>
    <source>
        <strain evidence="1 2">NL-1719</strain>
    </source>
</reference>
<sequence>MTLRESMSVQNMEEAASVASEFIYSIDNLPGEIAYLLQEIKVRDMECQTIQQQIDKDAAKYIRHTLKGSVPLTPTSNGFGSTTNTSSSSSSSVSTPSVNGNAPAPTSSPNNANGAPPLAAQITGAYNRLNELSDEKCLLSERIIDIVLKTRARLDFDLAKVRLLQGEPALANGSVLALDLNNPFSPSTPVYGAPTGSGSFGNTPNAGGAYSVDGMPGLKTAHQLSESLRNALGAGSAVSTPGVAGTSASGAASPAPTPTAASTKRRRTGVATSLKITTPSPSPSSNKKRSSSPHVTAAAIPSLAANGVGGAARSRLSRQVHPPAHTVSDMDAEGEEEEEPEVEAEPGEVEEGEEAGEDDAEDESLYCFCQKQSYGDMIACDNEGGCPYEWFHLSCVGLKLPTPEKWYCSVCAPKMTASTRKSRKK</sequence>
<organism evidence="1 2">
    <name type="scientific">Pluteus cervinus</name>
    <dbReference type="NCBI Taxonomy" id="181527"/>
    <lineage>
        <taxon>Eukaryota</taxon>
        <taxon>Fungi</taxon>
        <taxon>Dikarya</taxon>
        <taxon>Basidiomycota</taxon>
        <taxon>Agaricomycotina</taxon>
        <taxon>Agaricomycetes</taxon>
        <taxon>Agaricomycetidae</taxon>
        <taxon>Agaricales</taxon>
        <taxon>Pluteineae</taxon>
        <taxon>Pluteaceae</taxon>
        <taxon>Pluteus</taxon>
    </lineage>
</organism>
<accession>A0ACD3AIY2</accession>
<evidence type="ECO:0000313" key="1">
    <source>
        <dbReference type="EMBL" id="TFK65676.1"/>
    </source>
</evidence>
<name>A0ACD3AIY2_9AGAR</name>
<gene>
    <name evidence="1" type="ORF">BDN72DRAFT_800890</name>
</gene>
<dbReference type="EMBL" id="ML208429">
    <property type="protein sequence ID" value="TFK65676.1"/>
    <property type="molecule type" value="Genomic_DNA"/>
</dbReference>
<protein>
    <submittedName>
        <fullName evidence="1">Uncharacterized protein</fullName>
    </submittedName>
</protein>